<proteinExistence type="predicted"/>
<name>A0A7Z9D2L0_STRSZ</name>
<organism evidence="1 2">
    <name type="scientific">Streptococcus equi subsp. zooepidemicus</name>
    <dbReference type="NCBI Taxonomy" id="40041"/>
    <lineage>
        <taxon>Bacteria</taxon>
        <taxon>Bacillati</taxon>
        <taxon>Bacillota</taxon>
        <taxon>Bacilli</taxon>
        <taxon>Lactobacillales</taxon>
        <taxon>Streptococcaceae</taxon>
        <taxon>Streptococcus</taxon>
    </lineage>
</organism>
<dbReference type="Proteomes" id="UP000269903">
    <property type="component" value="Chromosome"/>
</dbReference>
<gene>
    <name evidence="1" type="ORF">NCTC6180_00602</name>
</gene>
<dbReference type="AlphaFoldDB" id="A0A7Z9D2L0"/>
<dbReference type="Pfam" id="PF13780">
    <property type="entry name" value="DUF4176"/>
    <property type="match status" value="1"/>
</dbReference>
<protein>
    <submittedName>
        <fullName evidence="1">EsaC protein analog (Listeria type 3)</fullName>
    </submittedName>
</protein>
<accession>A0A7Z9D2L0</accession>
<dbReference type="RefSeq" id="WP_323129317.1">
    <property type="nucleotide sequence ID" value="NZ_CP065058.1"/>
</dbReference>
<evidence type="ECO:0000313" key="2">
    <source>
        <dbReference type="Proteomes" id="UP000269903"/>
    </source>
</evidence>
<dbReference type="InterPro" id="IPR025233">
    <property type="entry name" value="DUF4176"/>
</dbReference>
<reference evidence="1 2" key="1">
    <citation type="submission" date="2018-12" db="EMBL/GenBank/DDBJ databases">
        <authorList>
            <consortium name="Pathogen Informatics"/>
        </authorList>
    </citation>
    <scope>NUCLEOTIDE SEQUENCE [LARGE SCALE GENOMIC DNA]</scope>
    <source>
        <strain evidence="1 2">NCTC6180</strain>
    </source>
</reference>
<evidence type="ECO:0000313" key="1">
    <source>
        <dbReference type="EMBL" id="VEF05972.1"/>
    </source>
</evidence>
<dbReference type="EMBL" id="LR134317">
    <property type="protein sequence ID" value="VEF05972.1"/>
    <property type="molecule type" value="Genomic_DNA"/>
</dbReference>
<sequence length="100" mass="11501">MMIERILPLGSVVTLKNGDGTELLIITRASIVIDNNKEIYYDYGAVLIPQGMATPENIFFFNRETVQEVIFRGYENDDEHQFAEHYDRMIEASPYPKGNL</sequence>